<gene>
    <name evidence="8" type="ORF">PG986_003965</name>
</gene>
<comment type="subcellular location">
    <subcellularLocation>
        <location evidence="1">Membrane</location>
        <topology evidence="1">Multi-pass membrane protein</topology>
    </subcellularLocation>
</comment>
<feature type="transmembrane region" description="Helical" evidence="6">
    <location>
        <begin position="282"/>
        <end position="300"/>
    </location>
</feature>
<feature type="compositionally biased region" description="Polar residues" evidence="5">
    <location>
        <begin position="1"/>
        <end position="16"/>
    </location>
</feature>
<feature type="transmembrane region" description="Helical" evidence="6">
    <location>
        <begin position="251"/>
        <end position="270"/>
    </location>
</feature>
<dbReference type="Gene3D" id="1.20.1250.20">
    <property type="entry name" value="MFS general substrate transporter like domains"/>
    <property type="match status" value="1"/>
</dbReference>
<evidence type="ECO:0000256" key="2">
    <source>
        <dbReference type="ARBA" id="ARBA00022692"/>
    </source>
</evidence>
<dbReference type="PANTHER" id="PTHR23501:SF153">
    <property type="entry name" value="AFLATOXIN EFFLUX PUMP, PUTATIVE-RELATED"/>
    <property type="match status" value="1"/>
</dbReference>
<protein>
    <submittedName>
        <fullName evidence="8">Major facilitator superfamily transporter</fullName>
    </submittedName>
</protein>
<feature type="domain" description="Major facilitator superfamily (MFS) profile" evidence="7">
    <location>
        <begin position="56"/>
        <end position="546"/>
    </location>
</feature>
<evidence type="ECO:0000259" key="7">
    <source>
        <dbReference type="PROSITE" id="PS50850"/>
    </source>
</evidence>
<evidence type="ECO:0000256" key="1">
    <source>
        <dbReference type="ARBA" id="ARBA00004141"/>
    </source>
</evidence>
<feature type="transmembrane region" description="Helical" evidence="6">
    <location>
        <begin position="523"/>
        <end position="541"/>
    </location>
</feature>
<comment type="caution">
    <text evidence="8">The sequence shown here is derived from an EMBL/GenBank/DDBJ whole genome shotgun (WGS) entry which is preliminary data.</text>
</comment>
<keyword evidence="9" id="KW-1185">Reference proteome</keyword>
<dbReference type="CDD" id="cd17502">
    <property type="entry name" value="MFS_Azr1_MDR_like"/>
    <property type="match status" value="1"/>
</dbReference>
<evidence type="ECO:0000256" key="5">
    <source>
        <dbReference type="SAM" id="MobiDB-lite"/>
    </source>
</evidence>
<dbReference type="SUPFAM" id="SSF103473">
    <property type="entry name" value="MFS general substrate transporter"/>
    <property type="match status" value="1"/>
</dbReference>
<feature type="transmembrane region" description="Helical" evidence="6">
    <location>
        <begin position="121"/>
        <end position="140"/>
    </location>
</feature>
<accession>A0ABR1QLL2</accession>
<sequence length="559" mass="58264">MHFADTGSSPSPTTKGHNLDTAHNPGSDGEMQLSEKSVGGEVPEEQYPGKKVVIPIVLSVCLASFLASLDRTIIGVAVPAISNEFNSFADISWYESGYLLTFALLQLPMGRIYTFFRTKGVFIATILIFELGSTISAAAPNSTAFIVGRALSGVGGAGLTAGGQVVLVDLLPLAKRPKYQGFLGATFGVASIAGPLLGGVFAARASWRWCFWVNLPIGAVAAAVLLVMLPPRPPPRTQDAGESFWQRLQQFDPVGTALMLPGLVLLLLALQWGGVEGWASRRVLACLVLGPVLLLAFCAWQIRAGENGTVPPRIARQRSIAAATAASLGFGSVLVVVTFYVPIWYQAVQGLSAVEAGVRMMGYFLSTVAFVIGSGLITSRLGYYTPPLILGTAVAAVGCGLLTTLRADTGGARAVGYQVLTGAGLGLSLIQTTNAAQTVLARADIPVGITLINFGNLVGGTVFVSVCQGVLSGTLTSELAKIPGDAIDVHAILGSGATDVRKLLAPDQLPAFLAAYNKGIDNVFYVALASALLAFVASLFMEWKSVKKAQPQQGAVAAI</sequence>
<dbReference type="Gene3D" id="1.20.1720.10">
    <property type="entry name" value="Multidrug resistance protein D"/>
    <property type="match status" value="1"/>
</dbReference>
<dbReference type="GeneID" id="92073249"/>
<evidence type="ECO:0000256" key="4">
    <source>
        <dbReference type="ARBA" id="ARBA00023136"/>
    </source>
</evidence>
<dbReference type="InterPro" id="IPR011701">
    <property type="entry name" value="MFS"/>
</dbReference>
<dbReference type="PRINTS" id="PR01036">
    <property type="entry name" value="TCRTETB"/>
</dbReference>
<evidence type="ECO:0000256" key="6">
    <source>
        <dbReference type="SAM" id="Phobius"/>
    </source>
</evidence>
<dbReference type="InterPro" id="IPR036259">
    <property type="entry name" value="MFS_trans_sf"/>
</dbReference>
<keyword evidence="4 6" id="KW-0472">Membrane</keyword>
<evidence type="ECO:0000313" key="8">
    <source>
        <dbReference type="EMBL" id="KAK7959111.1"/>
    </source>
</evidence>
<dbReference type="InterPro" id="IPR020846">
    <property type="entry name" value="MFS_dom"/>
</dbReference>
<feature type="transmembrane region" description="Helical" evidence="6">
    <location>
        <begin position="320"/>
        <end position="341"/>
    </location>
</feature>
<evidence type="ECO:0000256" key="3">
    <source>
        <dbReference type="ARBA" id="ARBA00022989"/>
    </source>
</evidence>
<dbReference type="PROSITE" id="PS50850">
    <property type="entry name" value="MFS"/>
    <property type="match status" value="1"/>
</dbReference>
<name>A0ABR1QLL2_9PEZI</name>
<dbReference type="EMBL" id="JAQQWE010000003">
    <property type="protein sequence ID" value="KAK7959111.1"/>
    <property type="molecule type" value="Genomic_DNA"/>
</dbReference>
<reference evidence="8 9" key="1">
    <citation type="submission" date="2023-01" db="EMBL/GenBank/DDBJ databases">
        <title>Analysis of 21 Apiospora genomes using comparative genomics revels a genus with tremendous synthesis potential of carbohydrate active enzymes and secondary metabolites.</title>
        <authorList>
            <person name="Sorensen T."/>
        </authorList>
    </citation>
    <scope>NUCLEOTIDE SEQUENCE [LARGE SCALE GENOMIC DNA]</scope>
    <source>
        <strain evidence="8 9">CBS 24483</strain>
    </source>
</reference>
<dbReference type="Pfam" id="PF07690">
    <property type="entry name" value="MFS_1"/>
    <property type="match status" value="1"/>
</dbReference>
<feature type="transmembrane region" description="Helical" evidence="6">
    <location>
        <begin position="211"/>
        <end position="230"/>
    </location>
</feature>
<feature type="transmembrane region" description="Helical" evidence="6">
    <location>
        <begin position="146"/>
        <end position="170"/>
    </location>
</feature>
<dbReference type="RefSeq" id="XP_066702814.1">
    <property type="nucleotide sequence ID" value="XM_066840187.1"/>
</dbReference>
<feature type="transmembrane region" description="Helical" evidence="6">
    <location>
        <begin position="182"/>
        <end position="205"/>
    </location>
</feature>
<organism evidence="8 9">
    <name type="scientific">Apiospora aurea</name>
    <dbReference type="NCBI Taxonomy" id="335848"/>
    <lineage>
        <taxon>Eukaryota</taxon>
        <taxon>Fungi</taxon>
        <taxon>Dikarya</taxon>
        <taxon>Ascomycota</taxon>
        <taxon>Pezizomycotina</taxon>
        <taxon>Sordariomycetes</taxon>
        <taxon>Xylariomycetidae</taxon>
        <taxon>Amphisphaeriales</taxon>
        <taxon>Apiosporaceae</taxon>
        <taxon>Apiospora</taxon>
    </lineage>
</organism>
<dbReference type="Proteomes" id="UP001391051">
    <property type="component" value="Unassembled WGS sequence"/>
</dbReference>
<feature type="region of interest" description="Disordered" evidence="5">
    <location>
        <begin position="1"/>
        <end position="43"/>
    </location>
</feature>
<feature type="transmembrane region" description="Helical" evidence="6">
    <location>
        <begin position="388"/>
        <end position="407"/>
    </location>
</feature>
<proteinExistence type="predicted"/>
<keyword evidence="3 6" id="KW-1133">Transmembrane helix</keyword>
<evidence type="ECO:0000313" key="9">
    <source>
        <dbReference type="Proteomes" id="UP001391051"/>
    </source>
</evidence>
<dbReference type="PANTHER" id="PTHR23501">
    <property type="entry name" value="MAJOR FACILITATOR SUPERFAMILY"/>
    <property type="match status" value="1"/>
</dbReference>
<feature type="transmembrane region" description="Helical" evidence="6">
    <location>
        <begin position="361"/>
        <end position="381"/>
    </location>
</feature>
<keyword evidence="2 6" id="KW-0812">Transmembrane</keyword>